<sequence>MEGSQLMDDKSHNHGSDYDVIDAHGLGLNVTNQKQGTHGLVREEARVSSFKEHGVHGLIGEAAGVFGGGVQQMAADTHMSGDALGLGFAKRGYTTIDSSMVGEAARVSTPRQKQGSDAHGFTGAAARVFGGGDNQTGADTHTRRDTLGLGFAKHGYTTIDSSMVGISRDTLLTSSNSATDMCRVTLQNKNAGYETAGPSFAQ</sequence>
<name>A0A2P5AYZ0_TREOI</name>
<feature type="non-terminal residue" evidence="1">
    <location>
        <position position="202"/>
    </location>
</feature>
<protein>
    <submittedName>
        <fullName evidence="1">Uncharacterized protein</fullName>
    </submittedName>
</protein>
<comment type="caution">
    <text evidence="1">The sequence shown here is derived from an EMBL/GenBank/DDBJ whole genome shotgun (WGS) entry which is preliminary data.</text>
</comment>
<gene>
    <name evidence="1" type="ORF">TorRG33x02_337490</name>
</gene>
<dbReference type="AlphaFoldDB" id="A0A2P5AYZ0"/>
<dbReference type="EMBL" id="JXTC01000653">
    <property type="protein sequence ID" value="PON41768.1"/>
    <property type="molecule type" value="Genomic_DNA"/>
</dbReference>
<evidence type="ECO:0000313" key="2">
    <source>
        <dbReference type="Proteomes" id="UP000237000"/>
    </source>
</evidence>
<keyword evidence="2" id="KW-1185">Reference proteome</keyword>
<dbReference type="InParanoid" id="A0A2P5AYZ0"/>
<accession>A0A2P5AYZ0</accession>
<dbReference type="Proteomes" id="UP000237000">
    <property type="component" value="Unassembled WGS sequence"/>
</dbReference>
<evidence type="ECO:0000313" key="1">
    <source>
        <dbReference type="EMBL" id="PON41768.1"/>
    </source>
</evidence>
<proteinExistence type="predicted"/>
<reference evidence="2" key="1">
    <citation type="submission" date="2016-06" db="EMBL/GenBank/DDBJ databases">
        <title>Parallel loss of symbiosis genes in relatives of nitrogen-fixing non-legume Parasponia.</title>
        <authorList>
            <person name="Van Velzen R."/>
            <person name="Holmer R."/>
            <person name="Bu F."/>
            <person name="Rutten L."/>
            <person name="Van Zeijl A."/>
            <person name="Liu W."/>
            <person name="Santuari L."/>
            <person name="Cao Q."/>
            <person name="Sharma T."/>
            <person name="Shen D."/>
            <person name="Roswanjaya Y."/>
            <person name="Wardhani T."/>
            <person name="Kalhor M.S."/>
            <person name="Jansen J."/>
            <person name="Van den Hoogen J."/>
            <person name="Gungor B."/>
            <person name="Hartog M."/>
            <person name="Hontelez J."/>
            <person name="Verver J."/>
            <person name="Yang W.-C."/>
            <person name="Schijlen E."/>
            <person name="Repin R."/>
            <person name="Schilthuizen M."/>
            <person name="Schranz E."/>
            <person name="Heidstra R."/>
            <person name="Miyata K."/>
            <person name="Fedorova E."/>
            <person name="Kohlen W."/>
            <person name="Bisseling T."/>
            <person name="Smit S."/>
            <person name="Geurts R."/>
        </authorList>
    </citation>
    <scope>NUCLEOTIDE SEQUENCE [LARGE SCALE GENOMIC DNA]</scope>
    <source>
        <strain evidence="2">cv. RG33-2</strain>
    </source>
</reference>
<organism evidence="1 2">
    <name type="scientific">Trema orientale</name>
    <name type="common">Charcoal tree</name>
    <name type="synonym">Celtis orientalis</name>
    <dbReference type="NCBI Taxonomy" id="63057"/>
    <lineage>
        <taxon>Eukaryota</taxon>
        <taxon>Viridiplantae</taxon>
        <taxon>Streptophyta</taxon>
        <taxon>Embryophyta</taxon>
        <taxon>Tracheophyta</taxon>
        <taxon>Spermatophyta</taxon>
        <taxon>Magnoliopsida</taxon>
        <taxon>eudicotyledons</taxon>
        <taxon>Gunneridae</taxon>
        <taxon>Pentapetalae</taxon>
        <taxon>rosids</taxon>
        <taxon>fabids</taxon>
        <taxon>Rosales</taxon>
        <taxon>Cannabaceae</taxon>
        <taxon>Trema</taxon>
    </lineage>
</organism>